<dbReference type="PANTHER" id="PTHR42723:SF1">
    <property type="entry name" value="CHLOROPHYLL SYNTHASE, CHLOROPLASTIC"/>
    <property type="match status" value="1"/>
</dbReference>
<dbReference type="InterPro" id="IPR000537">
    <property type="entry name" value="UbiA_prenyltransferase"/>
</dbReference>
<evidence type="ECO:0000256" key="3">
    <source>
        <dbReference type="ARBA" id="ARBA00022989"/>
    </source>
</evidence>
<comment type="caution">
    <text evidence="6">The sequence shown here is derived from an EMBL/GenBank/DDBJ whole genome shotgun (WGS) entry which is preliminary data.</text>
</comment>
<keyword evidence="4 5" id="KW-0472">Membrane</keyword>
<dbReference type="GO" id="GO:0016020">
    <property type="term" value="C:membrane"/>
    <property type="evidence" value="ECO:0007669"/>
    <property type="project" value="UniProtKB-SubCell"/>
</dbReference>
<dbReference type="PANTHER" id="PTHR42723">
    <property type="entry name" value="CHLOROPHYLL SYNTHASE"/>
    <property type="match status" value="1"/>
</dbReference>
<evidence type="ECO:0000256" key="1">
    <source>
        <dbReference type="ARBA" id="ARBA00004141"/>
    </source>
</evidence>
<dbReference type="GO" id="GO:0016765">
    <property type="term" value="F:transferase activity, transferring alkyl or aryl (other than methyl) groups"/>
    <property type="evidence" value="ECO:0007669"/>
    <property type="project" value="InterPro"/>
</dbReference>
<organism evidence="6 7">
    <name type="scientific">Lasiosphaeris hirsuta</name>
    <dbReference type="NCBI Taxonomy" id="260670"/>
    <lineage>
        <taxon>Eukaryota</taxon>
        <taxon>Fungi</taxon>
        <taxon>Dikarya</taxon>
        <taxon>Ascomycota</taxon>
        <taxon>Pezizomycotina</taxon>
        <taxon>Sordariomycetes</taxon>
        <taxon>Sordariomycetidae</taxon>
        <taxon>Sordariales</taxon>
        <taxon>Lasiosphaeriaceae</taxon>
        <taxon>Lasiosphaeris</taxon>
    </lineage>
</organism>
<evidence type="ECO:0000256" key="2">
    <source>
        <dbReference type="ARBA" id="ARBA00022692"/>
    </source>
</evidence>
<feature type="transmembrane region" description="Helical" evidence="5">
    <location>
        <begin position="267"/>
        <end position="286"/>
    </location>
</feature>
<evidence type="ECO:0000313" key="7">
    <source>
        <dbReference type="Proteomes" id="UP001172102"/>
    </source>
</evidence>
<dbReference type="EMBL" id="JAUKUA010000003">
    <property type="protein sequence ID" value="KAK0719138.1"/>
    <property type="molecule type" value="Genomic_DNA"/>
</dbReference>
<evidence type="ECO:0008006" key="8">
    <source>
        <dbReference type="Google" id="ProtNLM"/>
    </source>
</evidence>
<dbReference type="CDD" id="cd13965">
    <property type="entry name" value="PT_UbiA_3"/>
    <property type="match status" value="1"/>
</dbReference>
<keyword evidence="3 5" id="KW-1133">Transmembrane helix</keyword>
<keyword evidence="7" id="KW-1185">Reference proteome</keyword>
<dbReference type="Proteomes" id="UP001172102">
    <property type="component" value="Unassembled WGS sequence"/>
</dbReference>
<comment type="subcellular location">
    <subcellularLocation>
        <location evidence="1">Membrane</location>
        <topology evidence="1">Multi-pass membrane protein</topology>
    </subcellularLocation>
</comment>
<name>A0AA40ANK4_9PEZI</name>
<dbReference type="Pfam" id="PF01040">
    <property type="entry name" value="UbiA"/>
    <property type="match status" value="1"/>
</dbReference>
<feature type="transmembrane region" description="Helical" evidence="5">
    <location>
        <begin position="138"/>
        <end position="159"/>
    </location>
</feature>
<feature type="transmembrane region" description="Helical" evidence="5">
    <location>
        <begin position="171"/>
        <end position="188"/>
    </location>
</feature>
<proteinExistence type="predicted"/>
<sequence>MLYHAHTLWLFTYSSHKDTVYPSVAFALSTALSRSIFPVPFTPARLPLPLLWAWLALLFFSLHNQHSPASILEDAINKPWRPLPAGRITPRQTRALLAAVYPVWLGASVYLGAIKPCLGLTVLTWYYCELGGGEQGGFARNALNALGYSCFFAGALQALAGPGEEVYAGKALAWLVVVSLIVFSMIHAQDFRDEEGDGLRGRTSVATTVGDRVARWMIVVAAVFWSVVVPAVLGLGVVVTLLLGGVAVVLSGYIIRHLGSRTLEKDVVLYKLFISWFMVTILSPLLQTSLDTVLEIL</sequence>
<evidence type="ECO:0000256" key="4">
    <source>
        <dbReference type="ARBA" id="ARBA00023136"/>
    </source>
</evidence>
<dbReference type="AlphaFoldDB" id="A0AA40ANK4"/>
<gene>
    <name evidence="6" type="ORF">B0H67DRAFT_532735</name>
</gene>
<evidence type="ECO:0000313" key="6">
    <source>
        <dbReference type="EMBL" id="KAK0719138.1"/>
    </source>
</evidence>
<keyword evidence="2 5" id="KW-0812">Transmembrane</keyword>
<evidence type="ECO:0000256" key="5">
    <source>
        <dbReference type="SAM" id="Phobius"/>
    </source>
</evidence>
<feature type="transmembrane region" description="Helical" evidence="5">
    <location>
        <begin position="103"/>
        <end position="126"/>
    </location>
</feature>
<protein>
    <recommendedName>
        <fullName evidence="8">Digeranylgeranylglyceryl phosphate synthase</fullName>
    </recommendedName>
</protein>
<reference evidence="6" key="1">
    <citation type="submission" date="2023-06" db="EMBL/GenBank/DDBJ databases">
        <title>Genome-scale phylogeny and comparative genomics of the fungal order Sordariales.</title>
        <authorList>
            <consortium name="Lawrence Berkeley National Laboratory"/>
            <person name="Hensen N."/>
            <person name="Bonometti L."/>
            <person name="Westerberg I."/>
            <person name="Brannstrom I.O."/>
            <person name="Guillou S."/>
            <person name="Cros-Aarteil S."/>
            <person name="Calhoun S."/>
            <person name="Haridas S."/>
            <person name="Kuo A."/>
            <person name="Mondo S."/>
            <person name="Pangilinan J."/>
            <person name="Riley R."/>
            <person name="Labutti K."/>
            <person name="Andreopoulos B."/>
            <person name="Lipzen A."/>
            <person name="Chen C."/>
            <person name="Yanf M."/>
            <person name="Daum C."/>
            <person name="Ng V."/>
            <person name="Clum A."/>
            <person name="Steindorff A."/>
            <person name="Ohm R."/>
            <person name="Martin F."/>
            <person name="Silar P."/>
            <person name="Natvig D."/>
            <person name="Lalanne C."/>
            <person name="Gautier V."/>
            <person name="Ament-Velasquez S.L."/>
            <person name="Kruys A."/>
            <person name="Hutchinson M.I."/>
            <person name="Powell A.J."/>
            <person name="Barry K."/>
            <person name="Miller A.N."/>
            <person name="Grigoriev I.V."/>
            <person name="Debuchy R."/>
            <person name="Gladieux P."/>
            <person name="Thoren M.H."/>
            <person name="Johannesson H."/>
        </authorList>
    </citation>
    <scope>NUCLEOTIDE SEQUENCE</scope>
    <source>
        <strain evidence="6">SMH4607-1</strain>
    </source>
</reference>
<accession>A0AA40ANK4</accession>
<feature type="transmembrane region" description="Helical" evidence="5">
    <location>
        <begin position="233"/>
        <end position="255"/>
    </location>
</feature>
<dbReference type="InterPro" id="IPR050475">
    <property type="entry name" value="Prenyltransferase_related"/>
</dbReference>